<evidence type="ECO:0000256" key="2">
    <source>
        <dbReference type="SAM" id="MobiDB-lite"/>
    </source>
</evidence>
<dbReference type="OrthoDB" id="333037at2759"/>
<feature type="coiled-coil region" evidence="1">
    <location>
        <begin position="46"/>
        <end position="117"/>
    </location>
</feature>
<dbReference type="EMBL" id="AEYI02001824">
    <property type="protein sequence ID" value="KFG32777.1"/>
    <property type="molecule type" value="Genomic_DNA"/>
</dbReference>
<feature type="region of interest" description="Disordered" evidence="2">
    <location>
        <begin position="334"/>
        <end position="375"/>
    </location>
</feature>
<gene>
    <name evidence="3" type="ORF">TGP89_265455</name>
</gene>
<organism evidence="3 4">
    <name type="scientific">Toxoplasma gondii p89</name>
    <dbReference type="NCBI Taxonomy" id="943119"/>
    <lineage>
        <taxon>Eukaryota</taxon>
        <taxon>Sar</taxon>
        <taxon>Alveolata</taxon>
        <taxon>Apicomplexa</taxon>
        <taxon>Conoidasida</taxon>
        <taxon>Coccidia</taxon>
        <taxon>Eucoccidiorida</taxon>
        <taxon>Eimeriorina</taxon>
        <taxon>Sarcocystidae</taxon>
        <taxon>Toxoplasma</taxon>
    </lineage>
</organism>
<feature type="coiled-coil region" evidence="1">
    <location>
        <begin position="153"/>
        <end position="257"/>
    </location>
</feature>
<keyword evidence="1" id="KW-0175">Coiled coil</keyword>
<proteinExistence type="predicted"/>
<accession>A0A086JKV9</accession>
<dbReference type="Proteomes" id="UP000028828">
    <property type="component" value="Unassembled WGS sequence"/>
</dbReference>
<feature type="compositionally biased region" description="Low complexity" evidence="2">
    <location>
        <begin position="344"/>
        <end position="359"/>
    </location>
</feature>
<feature type="compositionally biased region" description="Polar residues" evidence="2">
    <location>
        <begin position="362"/>
        <end position="375"/>
    </location>
</feature>
<evidence type="ECO:0000313" key="3">
    <source>
        <dbReference type="EMBL" id="KFG32777.1"/>
    </source>
</evidence>
<dbReference type="VEuPathDB" id="ToxoDB:TGP89_265455"/>
<name>A0A086JKV9_TOXGO</name>
<comment type="caution">
    <text evidence="3">The sequence shown here is derived from an EMBL/GenBank/DDBJ whole genome shotgun (WGS) entry which is preliminary data.</text>
</comment>
<sequence length="594" mass="67444">MVVDKMFEPEECLDILSIVRYKTQLLDIIDEAARLSESERRKKAECVELRLEISSLKSDLNAKELELAAVDRTIECGIASENVRILSKENDELKATRDNLKNLLESIQARLKQCELERYSAIQELKACKTLTRARDHDMESSATLCDKIISLQGQAARKFEDLQQALNDVKKERSDVLKKQLEMQMELEALKAAVDDYQADEHKYRQHTAHLREQLIASSASLEKLKEEVLMERERRKEIEEDLNRSSQRIAELSVRLQRTVRYRVYDSVTQDSREQLAEALRAAYLGRETLAPCLKQLTPPQTSEYKLVPTEVERVSSLGGFEERRKCDLFNNREGPHTVLDTTPKSRSPSAATSTRTRCPESTSSSCSDYQADSNMAPRASAESAQLRVMCSAETLSDNRTKSGLDMNHFEDSHVIMFDKDEMTSVDLPVKSPERNQWILSRNIECAVGHFTGSPHSCPHKKPHEQQTYDSVLFPASDALSTRRFNPEKTTPITLREKDHAVVKTEMVGRTASELDGTPSSSPDVPVLSVKNETVELQPHPSSMSALVTTKSIQDRPCYNKTGCQRSICKTLFPLQLQPAPTKRQTLRMRLW</sequence>
<evidence type="ECO:0000256" key="1">
    <source>
        <dbReference type="SAM" id="Coils"/>
    </source>
</evidence>
<protein>
    <submittedName>
        <fullName evidence="3">Uncharacterized protein</fullName>
    </submittedName>
</protein>
<dbReference type="AlphaFoldDB" id="A0A086JKV9"/>
<evidence type="ECO:0000313" key="4">
    <source>
        <dbReference type="Proteomes" id="UP000028828"/>
    </source>
</evidence>
<reference evidence="3 4" key="1">
    <citation type="submission" date="2014-03" db="EMBL/GenBank/DDBJ databases">
        <authorList>
            <person name="Sibley D."/>
            <person name="Venepally P."/>
            <person name="Karamycheva S."/>
            <person name="Hadjithomas M."/>
            <person name="Khan A."/>
            <person name="Brunk B."/>
            <person name="Roos D."/>
            <person name="Caler E."/>
            <person name="Lorenzi H."/>
        </authorList>
    </citation>
    <scope>NUCLEOTIDE SEQUENCE [LARGE SCALE GENOMIC DNA]</scope>
    <source>
        <strain evidence="4">p89</strain>
    </source>
</reference>